<proteinExistence type="predicted"/>
<dbReference type="InterPro" id="IPR016186">
    <property type="entry name" value="C-type_lectin-like/link_sf"/>
</dbReference>
<reference evidence="2 3" key="1">
    <citation type="submission" date="2024-02" db="EMBL/GenBank/DDBJ databases">
        <authorList>
            <person name="Daric V."/>
            <person name="Darras S."/>
        </authorList>
    </citation>
    <scope>NUCLEOTIDE SEQUENCE [LARGE SCALE GENOMIC DNA]</scope>
</reference>
<gene>
    <name evidence="2" type="ORF">CVLEPA_LOCUS21470</name>
</gene>
<sequence>MIHLNANVLILLLITVFVHVDGDKWKRCQDENNGLECFDGIIVGETCYRLLYRAGKRTGYSEAESLCSFHGGQLAEIPDGGTYSILFDYIKKAWMIDLDNPERTYVQCWLGSENDNGVVMMRNGKRGFVAWYPGYPRSTSGHVQMAMEVPILPSHLLRNIGMFNINPSHTAIPLCQFSLNA</sequence>
<keyword evidence="3" id="KW-1185">Reference proteome</keyword>
<dbReference type="EMBL" id="CAWYQH010000108">
    <property type="protein sequence ID" value="CAK8689467.1"/>
    <property type="molecule type" value="Genomic_DNA"/>
</dbReference>
<feature type="chain" id="PRO_5046452187" description="C-type lectin domain-containing protein" evidence="1">
    <location>
        <begin position="23"/>
        <end position="181"/>
    </location>
</feature>
<organism evidence="2 3">
    <name type="scientific">Clavelina lepadiformis</name>
    <name type="common">Light-bulb sea squirt</name>
    <name type="synonym">Ascidia lepadiformis</name>
    <dbReference type="NCBI Taxonomy" id="159417"/>
    <lineage>
        <taxon>Eukaryota</taxon>
        <taxon>Metazoa</taxon>
        <taxon>Chordata</taxon>
        <taxon>Tunicata</taxon>
        <taxon>Ascidiacea</taxon>
        <taxon>Aplousobranchia</taxon>
        <taxon>Clavelinidae</taxon>
        <taxon>Clavelina</taxon>
    </lineage>
</organism>
<name>A0ABP0GCE6_CLALP</name>
<keyword evidence="1" id="KW-0732">Signal</keyword>
<evidence type="ECO:0008006" key="4">
    <source>
        <dbReference type="Google" id="ProtNLM"/>
    </source>
</evidence>
<dbReference type="SUPFAM" id="SSF56436">
    <property type="entry name" value="C-type lectin-like"/>
    <property type="match status" value="1"/>
</dbReference>
<comment type="caution">
    <text evidence="2">The sequence shown here is derived from an EMBL/GenBank/DDBJ whole genome shotgun (WGS) entry which is preliminary data.</text>
</comment>
<dbReference type="Gene3D" id="3.10.100.10">
    <property type="entry name" value="Mannose-Binding Protein A, subunit A"/>
    <property type="match status" value="1"/>
</dbReference>
<evidence type="ECO:0000313" key="3">
    <source>
        <dbReference type="Proteomes" id="UP001642483"/>
    </source>
</evidence>
<accession>A0ABP0GCE6</accession>
<evidence type="ECO:0000313" key="2">
    <source>
        <dbReference type="EMBL" id="CAK8689467.1"/>
    </source>
</evidence>
<evidence type="ECO:0000256" key="1">
    <source>
        <dbReference type="SAM" id="SignalP"/>
    </source>
</evidence>
<dbReference type="Proteomes" id="UP001642483">
    <property type="component" value="Unassembled WGS sequence"/>
</dbReference>
<dbReference type="InterPro" id="IPR016187">
    <property type="entry name" value="CTDL_fold"/>
</dbReference>
<feature type="signal peptide" evidence="1">
    <location>
        <begin position="1"/>
        <end position="22"/>
    </location>
</feature>
<protein>
    <recommendedName>
        <fullName evidence="4">C-type lectin domain-containing protein</fullName>
    </recommendedName>
</protein>